<keyword evidence="2" id="KW-0449">Lipoprotein</keyword>
<keyword evidence="1" id="KW-0732">Signal</keyword>
<dbReference type="eggNOG" id="COG3386">
    <property type="taxonomic scope" value="Bacteria"/>
</dbReference>
<proteinExistence type="predicted"/>
<evidence type="ECO:0000256" key="1">
    <source>
        <dbReference type="SAM" id="SignalP"/>
    </source>
</evidence>
<accession>F5YH68</accession>
<dbReference type="AlphaFoldDB" id="F5YH68"/>
<dbReference type="HOGENOM" id="CLU_398438_0_0_12"/>
<gene>
    <name evidence="2" type="ordered locus">TREPR_1136</name>
</gene>
<feature type="signal peptide" evidence="1">
    <location>
        <begin position="1"/>
        <end position="20"/>
    </location>
</feature>
<dbReference type="EMBL" id="CP001843">
    <property type="protein sequence ID" value="AEF84458.1"/>
    <property type="molecule type" value="Genomic_DNA"/>
</dbReference>
<dbReference type="RefSeq" id="WP_015708935.1">
    <property type="nucleotide sequence ID" value="NC_015578.1"/>
</dbReference>
<keyword evidence="3" id="KW-1185">Reference proteome</keyword>
<feature type="chain" id="PRO_5003331868" evidence="1">
    <location>
        <begin position="21"/>
        <end position="691"/>
    </location>
</feature>
<sequence length="691" mass="71873">MMKKAIIVMAAMAMILAVGCENVLDQGNRPSGSHEITVEIGGSTARSIMPASDDFTYVEFSFSAVPPTPSEDIPPVQTETGSATFYLPAGTWQLTAKAYRKGLSSPVAQATNDISINSYGAVTAGSTTVFLLPVGTGRGEFKYTVTKTAAALSTSASAASSITITRLDSGETGIEDEAFVDGVRKLVTADFTDNVLTGSLSLDAGRYTVDIRLLTNASSIARSLYAVSIMDGLDSELSYDATISGYVSSTAGVIPFTPDIVLGKTASVGSHIALSIPFNPGTAAQLRFLTVPNTTASVYFTAAKNALQTITIGGTDSSSITKAVTIVDGSTPSDTLDVFTVDTTAIPTGGGEKTFTLTVNEDGYRSIVSTVTVKVIEPNSPGIWAPVSPYVIGGGGSDVVWGNGKFVASDYNNGSAAYSADGVAWTTITQDATTFGANYIKDLAYLNGSFWAVGKGGKIATSVDGITWTAVTQTVAATTEFYSIAWGGGVYIIAGVSGTMIRSTDGVDWQKVETSTFGSATINGVAYGNGIFIAVGANGTSAYSPDGTSWTSTSTTTNTGSFFSTNTIKKIAFGGGNFLAVSRYGVASTANGTDWTWHELWHFDSPTDPACENTKVWIQAVAYGNEYWCVGGQGGRIAYTSDLGTWNKVNGGYHNDPFANGDYVNGIAYSDTGTWLITGGDGSPKAMISRP</sequence>
<protein>
    <submittedName>
        <fullName evidence="2">Putative lipoprotein</fullName>
    </submittedName>
</protein>
<dbReference type="SUPFAM" id="SSF110296">
    <property type="entry name" value="Oligoxyloglucan reducing end-specific cellobiohydrolase"/>
    <property type="match status" value="1"/>
</dbReference>
<evidence type="ECO:0000313" key="2">
    <source>
        <dbReference type="EMBL" id="AEF84458.1"/>
    </source>
</evidence>
<organism evidence="2 3">
    <name type="scientific">Treponema primitia (strain ATCC BAA-887 / DSM 12427 / ZAS-2)</name>
    <dbReference type="NCBI Taxonomy" id="545694"/>
    <lineage>
        <taxon>Bacteria</taxon>
        <taxon>Pseudomonadati</taxon>
        <taxon>Spirochaetota</taxon>
        <taxon>Spirochaetia</taxon>
        <taxon>Spirochaetales</taxon>
        <taxon>Treponemataceae</taxon>
        <taxon>Treponema</taxon>
    </lineage>
</organism>
<dbReference type="OrthoDB" id="320627at2"/>
<dbReference type="KEGG" id="tpi:TREPR_1136"/>
<dbReference type="Proteomes" id="UP000009223">
    <property type="component" value="Chromosome"/>
</dbReference>
<dbReference type="STRING" id="545694.TREPR_1136"/>
<evidence type="ECO:0000313" key="3">
    <source>
        <dbReference type="Proteomes" id="UP000009223"/>
    </source>
</evidence>
<reference evidence="3" key="1">
    <citation type="submission" date="2009-12" db="EMBL/GenBank/DDBJ databases">
        <title>Complete sequence of Treponema primitia strain ZAS-2.</title>
        <authorList>
            <person name="Tetu S.G."/>
            <person name="Matson E."/>
            <person name="Ren Q."/>
            <person name="Seshadri R."/>
            <person name="Elbourne L."/>
            <person name="Hassan K.A."/>
            <person name="Durkin A."/>
            <person name="Radune D."/>
            <person name="Mohamoud Y."/>
            <person name="Shay R."/>
            <person name="Jin S."/>
            <person name="Zhang X."/>
            <person name="Lucey K."/>
            <person name="Ballor N.R."/>
            <person name="Ottesen E."/>
            <person name="Rosenthal R."/>
            <person name="Allen A."/>
            <person name="Leadbetter J.R."/>
            <person name="Paulsen I.T."/>
        </authorList>
    </citation>
    <scope>NUCLEOTIDE SEQUENCE [LARGE SCALE GENOMIC DNA]</scope>
    <source>
        <strain evidence="3">ATCC BAA-887 / DSM 12427 / ZAS-2</strain>
    </source>
</reference>
<reference evidence="2 3" key="2">
    <citation type="journal article" date="2011" name="ISME J.">
        <title>RNA-seq reveals cooperative metabolic interactions between two termite-gut spirochete species in co-culture.</title>
        <authorList>
            <person name="Rosenthal A.Z."/>
            <person name="Matson E.G."/>
            <person name="Eldar A."/>
            <person name="Leadbetter J.R."/>
        </authorList>
    </citation>
    <scope>NUCLEOTIDE SEQUENCE [LARGE SCALE GENOMIC DNA]</scope>
    <source>
        <strain evidence="3">ATCC BAA-887 / DSM 12427 / ZAS-2</strain>
    </source>
</reference>
<name>F5YH68_TREPZ</name>
<dbReference type="PROSITE" id="PS51257">
    <property type="entry name" value="PROKAR_LIPOPROTEIN"/>
    <property type="match status" value="1"/>
</dbReference>